<dbReference type="Proteomes" id="UP000829196">
    <property type="component" value="Unassembled WGS sequence"/>
</dbReference>
<dbReference type="GO" id="GO:0006325">
    <property type="term" value="P:chromatin organization"/>
    <property type="evidence" value="ECO:0007669"/>
    <property type="project" value="UniProtKB-KW"/>
</dbReference>
<dbReference type="GO" id="GO:0042393">
    <property type="term" value="F:histone binding"/>
    <property type="evidence" value="ECO:0007669"/>
    <property type="project" value="TreeGrafter"/>
</dbReference>
<dbReference type="InterPro" id="IPR044198">
    <property type="entry name" value="DEK"/>
</dbReference>
<evidence type="ECO:0000256" key="7">
    <source>
        <dbReference type="SAM" id="MobiDB-lite"/>
    </source>
</evidence>
<evidence type="ECO:0000256" key="2">
    <source>
        <dbReference type="ARBA" id="ARBA00022853"/>
    </source>
</evidence>
<feature type="compositionally biased region" description="Basic and acidic residues" evidence="7">
    <location>
        <begin position="571"/>
        <end position="586"/>
    </location>
</feature>
<feature type="region of interest" description="Disordered" evidence="7">
    <location>
        <begin position="269"/>
        <end position="360"/>
    </location>
</feature>
<dbReference type="GO" id="GO:2000779">
    <property type="term" value="P:regulation of double-strand break repair"/>
    <property type="evidence" value="ECO:0007669"/>
    <property type="project" value="TreeGrafter"/>
</dbReference>
<keyword evidence="5" id="KW-0804">Transcription</keyword>
<dbReference type="OrthoDB" id="370884at2759"/>
<evidence type="ECO:0000313" key="9">
    <source>
        <dbReference type="EMBL" id="KAI0503529.1"/>
    </source>
</evidence>
<evidence type="ECO:0000256" key="6">
    <source>
        <dbReference type="ARBA" id="ARBA00023242"/>
    </source>
</evidence>
<name>A0A8T3B3Y5_DENNO</name>
<feature type="region of interest" description="Disordered" evidence="7">
    <location>
        <begin position="85"/>
        <end position="135"/>
    </location>
</feature>
<evidence type="ECO:0000259" key="8">
    <source>
        <dbReference type="PROSITE" id="PS51998"/>
    </source>
</evidence>
<dbReference type="GO" id="GO:0003677">
    <property type="term" value="F:DNA binding"/>
    <property type="evidence" value="ECO:0007669"/>
    <property type="project" value="UniProtKB-KW"/>
</dbReference>
<evidence type="ECO:0000256" key="4">
    <source>
        <dbReference type="ARBA" id="ARBA00023125"/>
    </source>
</evidence>
<dbReference type="PROSITE" id="PS51998">
    <property type="entry name" value="DEK_C"/>
    <property type="match status" value="1"/>
</dbReference>
<evidence type="ECO:0000313" key="10">
    <source>
        <dbReference type="Proteomes" id="UP000829196"/>
    </source>
</evidence>
<feature type="region of interest" description="Disordered" evidence="7">
    <location>
        <begin position="175"/>
        <end position="208"/>
    </location>
</feature>
<keyword evidence="4" id="KW-0238">DNA-binding</keyword>
<dbReference type="Pfam" id="PF08766">
    <property type="entry name" value="DEK_C"/>
    <property type="match status" value="1"/>
</dbReference>
<feature type="region of interest" description="Disordered" evidence="7">
    <location>
        <begin position="220"/>
        <end position="254"/>
    </location>
</feature>
<keyword evidence="2" id="KW-0156">Chromatin regulator</keyword>
<dbReference type="PANTHER" id="PTHR13468:SF23">
    <property type="entry name" value="EXPRESSED PROTEIN"/>
    <property type="match status" value="1"/>
</dbReference>
<organism evidence="9 10">
    <name type="scientific">Dendrobium nobile</name>
    <name type="common">Orchid</name>
    <dbReference type="NCBI Taxonomy" id="94219"/>
    <lineage>
        <taxon>Eukaryota</taxon>
        <taxon>Viridiplantae</taxon>
        <taxon>Streptophyta</taxon>
        <taxon>Embryophyta</taxon>
        <taxon>Tracheophyta</taxon>
        <taxon>Spermatophyta</taxon>
        <taxon>Magnoliopsida</taxon>
        <taxon>Liliopsida</taxon>
        <taxon>Asparagales</taxon>
        <taxon>Orchidaceae</taxon>
        <taxon>Epidendroideae</taxon>
        <taxon>Malaxideae</taxon>
        <taxon>Dendrobiinae</taxon>
        <taxon>Dendrobium</taxon>
    </lineage>
</organism>
<dbReference type="PANTHER" id="PTHR13468">
    <property type="entry name" value="DEK PROTEIN"/>
    <property type="match status" value="1"/>
</dbReference>
<feature type="region of interest" description="Disordered" evidence="7">
    <location>
        <begin position="496"/>
        <end position="728"/>
    </location>
</feature>
<dbReference type="Gene3D" id="1.10.10.60">
    <property type="entry name" value="Homeodomain-like"/>
    <property type="match status" value="1"/>
</dbReference>
<dbReference type="AlphaFoldDB" id="A0A8T3B3Y5"/>
<dbReference type="SMR" id="A0A8T3B3Y5"/>
<comment type="caution">
    <text evidence="9">The sequence shown here is derived from an EMBL/GenBank/DDBJ whole genome shotgun (WGS) entry which is preliminary data.</text>
</comment>
<dbReference type="GO" id="GO:0005730">
    <property type="term" value="C:nucleolus"/>
    <property type="evidence" value="ECO:0007669"/>
    <property type="project" value="UniProtKB-SubCell"/>
</dbReference>
<feature type="domain" description="DEK-C" evidence="8">
    <location>
        <begin position="724"/>
        <end position="779"/>
    </location>
</feature>
<dbReference type="EMBL" id="JAGYWB010000011">
    <property type="protein sequence ID" value="KAI0503529.1"/>
    <property type="molecule type" value="Genomic_DNA"/>
</dbReference>
<feature type="compositionally biased region" description="Basic and acidic residues" evidence="7">
    <location>
        <begin position="220"/>
        <end position="231"/>
    </location>
</feature>
<comment type="subcellular location">
    <subcellularLocation>
        <location evidence="1">Nucleus</location>
        <location evidence="1">Nucleolus</location>
    </subcellularLocation>
</comment>
<evidence type="ECO:0000256" key="1">
    <source>
        <dbReference type="ARBA" id="ARBA00004604"/>
    </source>
</evidence>
<dbReference type="FunFam" id="1.10.10.60:FF:000220">
    <property type="entry name" value="DEK domain-containing chromatin associated protein"/>
    <property type="match status" value="1"/>
</dbReference>
<keyword evidence="6" id="KW-0539">Nucleus</keyword>
<protein>
    <recommendedName>
        <fullName evidence="8">DEK-C domain-containing protein</fullName>
    </recommendedName>
</protein>
<feature type="compositionally biased region" description="Acidic residues" evidence="7">
    <location>
        <begin position="587"/>
        <end position="605"/>
    </location>
</feature>
<reference evidence="9" key="1">
    <citation type="journal article" date="2022" name="Front. Genet.">
        <title>Chromosome-Scale Assembly of the Dendrobium nobile Genome Provides Insights Into the Molecular Mechanism of the Biosynthesis of the Medicinal Active Ingredient of Dendrobium.</title>
        <authorList>
            <person name="Xu Q."/>
            <person name="Niu S.-C."/>
            <person name="Li K.-L."/>
            <person name="Zheng P.-J."/>
            <person name="Zhang X.-J."/>
            <person name="Jia Y."/>
            <person name="Liu Y."/>
            <person name="Niu Y.-X."/>
            <person name="Yu L.-H."/>
            <person name="Chen D.-F."/>
            <person name="Zhang G.-Q."/>
        </authorList>
    </citation>
    <scope>NUCLEOTIDE SEQUENCE</scope>
    <source>
        <tissue evidence="9">Leaf</tissue>
    </source>
</reference>
<feature type="compositionally biased region" description="Low complexity" evidence="7">
    <location>
        <begin position="346"/>
        <end position="358"/>
    </location>
</feature>
<dbReference type="SUPFAM" id="SSF109715">
    <property type="entry name" value="DEK C-terminal domain"/>
    <property type="match status" value="1"/>
</dbReference>
<feature type="compositionally biased region" description="Basic and acidic residues" evidence="7">
    <location>
        <begin position="269"/>
        <end position="290"/>
    </location>
</feature>
<sequence length="795" mass="88753">MEEAVQSLELKEGILKNVTDPPDGAVTKVCTEIKNGNGNGNMREEVKNYENEHDSSDEFKAVVNLKERKDGEERNCVKQIENREEGKNIEETEVVIEKEPRKAVDGKEKEAVDSHDMEGKKNLEKNKDEEKKKEVEVQNVNEVEIGLEGMDGEVKRVELAGDKKSVEAVEGVECNNDKNGIGEDEAVGRKSEEEVSNPIYDKSVNELENGNFEEGVEEMKDVEHGETRSGDKDEESVLVQAEASDGGKARKEAKDMEICGAEEVVEKEAADVRDEGKLVVREGEEVKKDNGGNADKTVGYNQNEESLKRKRGRAQGPSEAGEAKKNGGTKENVEEIEVEGSRKNSMDVLSSPVVSSSDRPVRERKTVERWVEVIQKAPDRTFIIEKGRGTPLVEIPNVANNLARKKPAELKFLHQTLFGRKGKAADFKSNLLQFSGFTWHESEEKQRAKTKEKLDKCVKETLLEMCDLFDLTVSKTNTKKDEIIVKLLDFMEAPHAMGEKQSSKSRKRERAAEADASKGSGGNFEKKSRQKHDKTEGTPNSDVKSSHYTEDDDEVEDLNEDEDEDEDEEEQSPKEDVARSHSKSDAEEKELEETGDEEEDESEVDADLRKGKKVKKSPKGKENKGVKKSPRIQASSDTMKRKNGSNSIKNTPKADGKSSLKKPPSKHSKAEKSNDSGEKALSRTKKDVESPKKKKSNSKSNLKEKSSGKASKSKKKSGKVQKSGPSKAELLKSISEILKKVDFNTATFTDILELLASEYKIDLTPRKAAIKLMIQDELTKMVDEEEESQDEEEMQ</sequence>
<feature type="compositionally biased region" description="Acidic residues" evidence="7">
    <location>
        <begin position="550"/>
        <end position="570"/>
    </location>
</feature>
<gene>
    <name evidence="9" type="ORF">KFK09_014463</name>
</gene>
<evidence type="ECO:0000256" key="3">
    <source>
        <dbReference type="ARBA" id="ARBA00023015"/>
    </source>
</evidence>
<dbReference type="InterPro" id="IPR014876">
    <property type="entry name" value="DEK_C"/>
</dbReference>
<evidence type="ECO:0000256" key="5">
    <source>
        <dbReference type="ARBA" id="ARBA00023163"/>
    </source>
</evidence>
<keyword evidence="10" id="KW-1185">Reference proteome</keyword>
<accession>A0A8T3B3Y5</accession>
<keyword evidence="3" id="KW-0805">Transcription regulation</keyword>
<feature type="compositionally biased region" description="Basic and acidic residues" evidence="7">
    <location>
        <begin position="668"/>
        <end position="691"/>
    </location>
</feature>
<proteinExistence type="predicted"/>
<feature type="compositionally biased region" description="Basic and acidic residues" evidence="7">
    <location>
        <begin position="245"/>
        <end position="254"/>
    </location>
</feature>